<keyword evidence="2" id="KW-1185">Reference proteome</keyword>
<dbReference type="RefSeq" id="XP_028885945.1">
    <property type="nucleotide sequence ID" value="XM_029023130.1"/>
</dbReference>
<gene>
    <name evidence="1" type="ORF">TM35_000054750</name>
</gene>
<dbReference type="Proteomes" id="UP000192257">
    <property type="component" value="Unassembled WGS sequence"/>
</dbReference>
<dbReference type="EMBL" id="NBCO01000005">
    <property type="protein sequence ID" value="ORC91879.1"/>
    <property type="molecule type" value="Genomic_DNA"/>
</dbReference>
<feature type="non-terminal residue" evidence="1">
    <location>
        <position position="1"/>
    </location>
</feature>
<dbReference type="VEuPathDB" id="TriTrypDB:TM35_000054750"/>
<reference evidence="1 2" key="1">
    <citation type="submission" date="2017-03" db="EMBL/GenBank/DDBJ databases">
        <title>An alternative strategy for trypanosome survival in the mammalian bloodstream revealed through genome and transcriptome analysis of the ubiquitous bovine parasite Trypanosoma (Megatrypanum) theileri.</title>
        <authorList>
            <person name="Kelly S."/>
            <person name="Ivens A."/>
            <person name="Mott A."/>
            <person name="O'Neill E."/>
            <person name="Emms D."/>
            <person name="Macleod O."/>
            <person name="Voorheis P."/>
            <person name="Matthews J."/>
            <person name="Matthews K."/>
            <person name="Carrington M."/>
        </authorList>
    </citation>
    <scope>NUCLEOTIDE SEQUENCE [LARGE SCALE GENOMIC DNA]</scope>
    <source>
        <strain evidence="1">Edinburgh</strain>
    </source>
</reference>
<accession>A0A1X0P5P9</accession>
<name>A0A1X0P5P9_9TRYP</name>
<organism evidence="1 2">
    <name type="scientific">Trypanosoma theileri</name>
    <dbReference type="NCBI Taxonomy" id="67003"/>
    <lineage>
        <taxon>Eukaryota</taxon>
        <taxon>Discoba</taxon>
        <taxon>Euglenozoa</taxon>
        <taxon>Kinetoplastea</taxon>
        <taxon>Metakinetoplastina</taxon>
        <taxon>Trypanosomatida</taxon>
        <taxon>Trypanosomatidae</taxon>
        <taxon>Trypanosoma</taxon>
    </lineage>
</organism>
<dbReference type="GeneID" id="39982910"/>
<proteinExistence type="predicted"/>
<evidence type="ECO:0000313" key="1">
    <source>
        <dbReference type="EMBL" id="ORC91879.1"/>
    </source>
</evidence>
<comment type="caution">
    <text evidence="1">The sequence shown here is derived from an EMBL/GenBank/DDBJ whole genome shotgun (WGS) entry which is preliminary data.</text>
</comment>
<protein>
    <submittedName>
        <fullName evidence="1">Uncharacterized protein</fullName>
    </submittedName>
</protein>
<evidence type="ECO:0000313" key="2">
    <source>
        <dbReference type="Proteomes" id="UP000192257"/>
    </source>
</evidence>
<dbReference type="AlphaFoldDB" id="A0A1X0P5P9"/>
<sequence>GGCDRPLSHRTRAEAAQRLWWHRSGLRAEQALRIHERAVPQEGGASGLLLYRRPPQSGGPLLPQLWGRRRNRVNYFTSGGRVPRSTLKNHLWANLQRTK</sequence>